<organism evidence="1 2">
    <name type="scientific">Acidovorax soli</name>
    <dbReference type="NCBI Taxonomy" id="592050"/>
    <lineage>
        <taxon>Bacteria</taxon>
        <taxon>Pseudomonadati</taxon>
        <taxon>Pseudomonadota</taxon>
        <taxon>Betaproteobacteria</taxon>
        <taxon>Burkholderiales</taxon>
        <taxon>Comamonadaceae</taxon>
        <taxon>Acidovorax</taxon>
    </lineage>
</organism>
<dbReference type="RefSeq" id="WP_184856046.1">
    <property type="nucleotide sequence ID" value="NZ_JACHLK010000002.1"/>
</dbReference>
<dbReference type="EMBL" id="JACHLK010000002">
    <property type="protein sequence ID" value="MBB6558625.1"/>
    <property type="molecule type" value="Genomic_DNA"/>
</dbReference>
<evidence type="ECO:0000313" key="2">
    <source>
        <dbReference type="Proteomes" id="UP000575083"/>
    </source>
</evidence>
<dbReference type="AlphaFoldDB" id="A0A7X0PB37"/>
<gene>
    <name evidence="1" type="ORF">HNP48_001289</name>
</gene>
<accession>A0A7X0PB37</accession>
<reference evidence="1 2" key="1">
    <citation type="submission" date="2020-08" db="EMBL/GenBank/DDBJ databases">
        <title>Functional genomics of gut bacteria from endangered species of beetles.</title>
        <authorList>
            <person name="Carlos-Shanley C."/>
        </authorList>
    </citation>
    <scope>NUCLEOTIDE SEQUENCE [LARGE SCALE GENOMIC DNA]</scope>
    <source>
        <strain evidence="1 2">S00198</strain>
    </source>
</reference>
<proteinExistence type="predicted"/>
<keyword evidence="2" id="KW-1185">Reference proteome</keyword>
<dbReference type="Proteomes" id="UP000575083">
    <property type="component" value="Unassembled WGS sequence"/>
</dbReference>
<protein>
    <submittedName>
        <fullName evidence="1">Uncharacterized protein</fullName>
    </submittedName>
</protein>
<comment type="caution">
    <text evidence="1">The sequence shown here is derived from an EMBL/GenBank/DDBJ whole genome shotgun (WGS) entry which is preliminary data.</text>
</comment>
<name>A0A7X0PB37_9BURK</name>
<sequence length="73" mass="7886">MIGTSDKACIKDWYLGTAPHVEQIWASRKVLADTKVQSLRAAIAGLSPQFKGQTTLSANYQIALNPVIAANWG</sequence>
<evidence type="ECO:0000313" key="1">
    <source>
        <dbReference type="EMBL" id="MBB6558625.1"/>
    </source>
</evidence>